<protein>
    <submittedName>
        <fullName evidence="1">Uncharacterized protein</fullName>
    </submittedName>
</protein>
<gene>
    <name evidence="1" type="ORF">BJ138DRAFT_1120664</name>
</gene>
<evidence type="ECO:0000313" key="2">
    <source>
        <dbReference type="Proteomes" id="UP000790377"/>
    </source>
</evidence>
<accession>A0ACB7ZQ13</accession>
<reference evidence="1" key="1">
    <citation type="journal article" date="2021" name="New Phytol.">
        <title>Evolutionary innovations through gain and loss of genes in the ectomycorrhizal Boletales.</title>
        <authorList>
            <person name="Wu G."/>
            <person name="Miyauchi S."/>
            <person name="Morin E."/>
            <person name="Kuo A."/>
            <person name="Drula E."/>
            <person name="Varga T."/>
            <person name="Kohler A."/>
            <person name="Feng B."/>
            <person name="Cao Y."/>
            <person name="Lipzen A."/>
            <person name="Daum C."/>
            <person name="Hundley H."/>
            <person name="Pangilinan J."/>
            <person name="Johnson J."/>
            <person name="Barry K."/>
            <person name="LaButti K."/>
            <person name="Ng V."/>
            <person name="Ahrendt S."/>
            <person name="Min B."/>
            <person name="Choi I.G."/>
            <person name="Park H."/>
            <person name="Plett J.M."/>
            <person name="Magnuson J."/>
            <person name="Spatafora J.W."/>
            <person name="Nagy L.G."/>
            <person name="Henrissat B."/>
            <person name="Grigoriev I.V."/>
            <person name="Yang Z.L."/>
            <person name="Xu J."/>
            <person name="Martin F.M."/>
        </authorList>
    </citation>
    <scope>NUCLEOTIDE SEQUENCE</scope>
    <source>
        <strain evidence="1">ATCC 28755</strain>
    </source>
</reference>
<name>A0ACB7ZQ13_9AGAM</name>
<sequence>MTNSSSFASGSVTANTVDAHTGAAKDEDVPVALDWIKIEDDIAIKSEDTGAIKAEDADAEDVAVKAEDAEDVTEDVAVKAKTTTVITIKSEEEASDAGEPTVCIPGCCVSLIAHAVIQMLRLPENVDIFRDAARVVLAKDDAESASSTTSEAGDVSVNTSTDLPTTTPPPPVYDPPIPGLSARAVPLVYGLPVTTVTVGNAPPAMIFVPHPGASSPFYCVARGLAIGIFSNWLLTQPLVIGVSSSSFKSFDTLEAAMDAMVSVIRAGGHQVLN</sequence>
<proteinExistence type="predicted"/>
<dbReference type="Proteomes" id="UP000790377">
    <property type="component" value="Unassembled WGS sequence"/>
</dbReference>
<comment type="caution">
    <text evidence="1">The sequence shown here is derived from an EMBL/GenBank/DDBJ whole genome shotgun (WGS) entry which is preliminary data.</text>
</comment>
<evidence type="ECO:0000313" key="1">
    <source>
        <dbReference type="EMBL" id="KAH7903155.1"/>
    </source>
</evidence>
<organism evidence="1 2">
    <name type="scientific">Hygrophoropsis aurantiaca</name>
    <dbReference type="NCBI Taxonomy" id="72124"/>
    <lineage>
        <taxon>Eukaryota</taxon>
        <taxon>Fungi</taxon>
        <taxon>Dikarya</taxon>
        <taxon>Basidiomycota</taxon>
        <taxon>Agaricomycotina</taxon>
        <taxon>Agaricomycetes</taxon>
        <taxon>Agaricomycetidae</taxon>
        <taxon>Boletales</taxon>
        <taxon>Coniophorineae</taxon>
        <taxon>Hygrophoropsidaceae</taxon>
        <taxon>Hygrophoropsis</taxon>
    </lineage>
</organism>
<keyword evidence="2" id="KW-1185">Reference proteome</keyword>
<dbReference type="EMBL" id="MU269169">
    <property type="protein sequence ID" value="KAH7903155.1"/>
    <property type="molecule type" value="Genomic_DNA"/>
</dbReference>